<evidence type="ECO:0008006" key="3">
    <source>
        <dbReference type="Google" id="ProtNLM"/>
    </source>
</evidence>
<dbReference type="STRING" id="538381.GCA_001696535_00050"/>
<dbReference type="EMBL" id="OBML01000004">
    <property type="protein sequence ID" value="SOC04216.1"/>
    <property type="molecule type" value="Genomic_DNA"/>
</dbReference>
<name>A0A285SAV7_9HYPH</name>
<protein>
    <recommendedName>
        <fullName evidence="3">DUF3144 domain-containing protein</fullName>
    </recommendedName>
</protein>
<dbReference type="OrthoDB" id="7858435at2"/>
<reference evidence="1 2" key="1">
    <citation type="submission" date="2017-08" db="EMBL/GenBank/DDBJ databases">
        <authorList>
            <person name="de Groot N.N."/>
        </authorList>
    </citation>
    <scope>NUCLEOTIDE SEQUENCE [LARGE SCALE GENOMIC DNA]</scope>
    <source>
        <strain evidence="1 2">USBA 352</strain>
    </source>
</reference>
<keyword evidence="2" id="KW-1185">Reference proteome</keyword>
<dbReference type="Gene3D" id="1.10.287.3020">
    <property type="match status" value="1"/>
</dbReference>
<evidence type="ECO:0000313" key="1">
    <source>
        <dbReference type="EMBL" id="SOC04216.1"/>
    </source>
</evidence>
<dbReference type="AlphaFoldDB" id="A0A285SAV7"/>
<dbReference type="InterPro" id="IPR021490">
    <property type="entry name" value="DUF3144"/>
</dbReference>
<dbReference type="Proteomes" id="UP000219331">
    <property type="component" value="Unassembled WGS sequence"/>
</dbReference>
<proteinExistence type="predicted"/>
<organism evidence="1 2">
    <name type="scientific">Stappia indica</name>
    <dbReference type="NCBI Taxonomy" id="538381"/>
    <lineage>
        <taxon>Bacteria</taxon>
        <taxon>Pseudomonadati</taxon>
        <taxon>Pseudomonadota</taxon>
        <taxon>Alphaproteobacteria</taxon>
        <taxon>Hyphomicrobiales</taxon>
        <taxon>Stappiaceae</taxon>
        <taxon>Stappia</taxon>
    </lineage>
</organism>
<sequence>MANRQERRAGRASGTLDTTGFLQVAGKFIDVANRENRKIPATDLQMAFLWAAARYNAHVAKAVVGVEDHEDFVTQMVESYREMLRQNLADPELDPPAGSA</sequence>
<dbReference type="RefSeq" id="WP_067214670.1">
    <property type="nucleotide sequence ID" value="NZ_MBQE01000001.1"/>
</dbReference>
<accession>A0A285SAV7</accession>
<gene>
    <name evidence="1" type="ORF">SAMN05421512_104344</name>
</gene>
<dbReference type="Pfam" id="PF11342">
    <property type="entry name" value="DUF3144"/>
    <property type="match status" value="1"/>
</dbReference>
<evidence type="ECO:0000313" key="2">
    <source>
        <dbReference type="Proteomes" id="UP000219331"/>
    </source>
</evidence>